<accession>A0A1A9WTR2</accession>
<feature type="region of interest" description="Disordered" evidence="1">
    <location>
        <begin position="671"/>
        <end position="709"/>
    </location>
</feature>
<evidence type="ECO:0000256" key="1">
    <source>
        <dbReference type="SAM" id="MobiDB-lite"/>
    </source>
</evidence>
<reference evidence="3" key="1">
    <citation type="submission" date="2014-03" db="EMBL/GenBank/DDBJ databases">
        <authorList>
            <person name="Aksoy S."/>
            <person name="Warren W."/>
            <person name="Wilson R.K."/>
        </authorList>
    </citation>
    <scope>NUCLEOTIDE SEQUENCE [LARGE SCALE GENOMIC DNA]</scope>
    <source>
        <strain evidence="3">IAEA</strain>
    </source>
</reference>
<feature type="compositionally biased region" description="Basic and acidic residues" evidence="1">
    <location>
        <begin position="687"/>
        <end position="709"/>
    </location>
</feature>
<protein>
    <submittedName>
        <fullName evidence="2">Uncharacterized protein</fullName>
    </submittedName>
</protein>
<evidence type="ECO:0000313" key="2">
    <source>
        <dbReference type="EnsemblMetazoa" id="GBRI031608-PA"/>
    </source>
</evidence>
<reference evidence="2" key="2">
    <citation type="submission" date="2020-05" db="UniProtKB">
        <authorList>
            <consortium name="EnsemblMetazoa"/>
        </authorList>
    </citation>
    <scope>IDENTIFICATION</scope>
    <source>
        <strain evidence="2">IAEA</strain>
    </source>
</reference>
<dbReference type="AlphaFoldDB" id="A0A1A9WTR2"/>
<dbReference type="Proteomes" id="UP000091820">
    <property type="component" value="Unassembled WGS sequence"/>
</dbReference>
<proteinExistence type="predicted"/>
<dbReference type="EnsemblMetazoa" id="GBRI031608-RA">
    <property type="protein sequence ID" value="GBRI031608-PA"/>
    <property type="gene ID" value="GBRI031608"/>
</dbReference>
<keyword evidence="3" id="KW-1185">Reference proteome</keyword>
<organism evidence="2 3">
    <name type="scientific">Glossina brevipalpis</name>
    <dbReference type="NCBI Taxonomy" id="37001"/>
    <lineage>
        <taxon>Eukaryota</taxon>
        <taxon>Metazoa</taxon>
        <taxon>Ecdysozoa</taxon>
        <taxon>Arthropoda</taxon>
        <taxon>Hexapoda</taxon>
        <taxon>Insecta</taxon>
        <taxon>Pterygota</taxon>
        <taxon>Neoptera</taxon>
        <taxon>Endopterygota</taxon>
        <taxon>Diptera</taxon>
        <taxon>Brachycera</taxon>
        <taxon>Muscomorpha</taxon>
        <taxon>Hippoboscoidea</taxon>
        <taxon>Glossinidae</taxon>
        <taxon>Glossina</taxon>
    </lineage>
</organism>
<dbReference type="VEuPathDB" id="VectorBase:GBRI031608"/>
<evidence type="ECO:0000313" key="3">
    <source>
        <dbReference type="Proteomes" id="UP000091820"/>
    </source>
</evidence>
<feature type="compositionally biased region" description="Basic and acidic residues" evidence="1">
    <location>
        <begin position="671"/>
        <end position="680"/>
    </location>
</feature>
<feature type="region of interest" description="Disordered" evidence="1">
    <location>
        <begin position="122"/>
        <end position="159"/>
    </location>
</feature>
<sequence length="709" mass="82741">MLKRHGVLISKIIRCARYVSGQHVNYTDDSVVPIDSKTLFMRKTSANILELEKQLYSLEQTERLTEQITETAAIVRQLAQTTLKIQEKERQRRSFGALEPELLTEKENMLNALNEGRLSLEKLTTNQREREKDVSVGNAAKSQEDDITQTSFDERLERNDLELERKQTIMEADTEDLMSLMENVGEASTQEKLEPKVIHTEQEEFQMQQKQMIKEDQESDFDKDYLFLYSQAALESVDQQSLKENTAAIPINNFEEELKSPETSEIKMTPKVLYTGQRQSDVLQNKTLKPKLESEMEEDYMLKTELESNIEEQQMPLENAIAATRPLYNSSEKDLHPLETLEFKMEPKVMYTAQRQPEFAQKEMLKTELESDIEDDYMLRTDIESDTEEQTPMGNAIVATRPFYNRSEKDLQRLETLEFEMEPKVMYTAQRQPEFAPKEMLKTELESDIEEDYMLRTDIESDTEEQTPMENAFVTTNSLDNNYETKWNPAKTLKVKMEPRIMYREQEQSKAIQEETLKTDLESDIGEEYMLKTEIDSDIEEQQSSMKNNSLYNNYENDVEPVATLKANMATKMPYTEQKLSAMTQEQMFYEDAESDREELSSPEENNAMAAKFLYKKYDSEGKPIESLEAEVKPEAVYNEQKYTDMYEQQLLDGELESDIVEEYMLKEDPKFDTAEEKSPMENAFADIKETRKPFENEIDSRGDKTKTI</sequence>
<name>A0A1A9WTR2_9MUSC</name>